<protein>
    <submittedName>
        <fullName evidence="3 4">Uncharacterized protein LOC111106639</fullName>
    </submittedName>
</protein>
<evidence type="ECO:0000313" key="5">
    <source>
        <dbReference type="RefSeq" id="XP_022297093.1"/>
    </source>
</evidence>
<dbReference type="RefSeq" id="XP_022297095.1">
    <property type="nucleotide sequence ID" value="XM_022441387.1"/>
</dbReference>
<evidence type="ECO:0000313" key="8">
    <source>
        <dbReference type="RefSeq" id="XP_022297096.1"/>
    </source>
</evidence>
<feature type="region of interest" description="Disordered" evidence="1">
    <location>
        <begin position="1"/>
        <end position="55"/>
    </location>
</feature>
<reference evidence="3 4" key="1">
    <citation type="submission" date="2025-04" db="UniProtKB">
        <authorList>
            <consortium name="RefSeq"/>
        </authorList>
    </citation>
    <scope>IDENTIFICATION</scope>
    <source>
        <tissue evidence="3 4">Whole sample</tissue>
    </source>
</reference>
<name>A0A8B8B1A4_CRAVI</name>
<evidence type="ECO:0000313" key="12">
    <source>
        <dbReference type="RefSeq" id="XP_022297101.1"/>
    </source>
</evidence>
<dbReference type="RefSeq" id="XP_022297093.1">
    <property type="nucleotide sequence ID" value="XM_022441385.1"/>
</dbReference>
<accession>A0A8B8B1A4</accession>
<evidence type="ECO:0000313" key="7">
    <source>
        <dbReference type="RefSeq" id="XP_022297095.1"/>
    </source>
</evidence>
<evidence type="ECO:0000313" key="4">
    <source>
        <dbReference type="RefSeq" id="XP_022297092.1"/>
    </source>
</evidence>
<feature type="compositionally biased region" description="Basic residues" evidence="1">
    <location>
        <begin position="96"/>
        <end position="107"/>
    </location>
</feature>
<evidence type="ECO:0000313" key="6">
    <source>
        <dbReference type="RefSeq" id="XP_022297094.1"/>
    </source>
</evidence>
<keyword evidence="2" id="KW-1185">Reference proteome</keyword>
<dbReference type="RefSeq" id="XP_022297091.1">
    <property type="nucleotide sequence ID" value="XM_022441383.1"/>
</dbReference>
<dbReference type="RefSeq" id="XP_022297101.1">
    <property type="nucleotide sequence ID" value="XM_022441393.1"/>
</dbReference>
<dbReference type="RefSeq" id="XP_022297096.1">
    <property type="nucleotide sequence ID" value="XM_022441388.1"/>
</dbReference>
<evidence type="ECO:0000256" key="1">
    <source>
        <dbReference type="SAM" id="MobiDB-lite"/>
    </source>
</evidence>
<evidence type="ECO:0000313" key="11">
    <source>
        <dbReference type="RefSeq" id="XP_022297100.1"/>
    </source>
</evidence>
<evidence type="ECO:0000313" key="2">
    <source>
        <dbReference type="Proteomes" id="UP000694844"/>
    </source>
</evidence>
<dbReference type="RefSeq" id="XP_022297100.1">
    <property type="nucleotide sequence ID" value="XM_022441392.1"/>
</dbReference>
<dbReference type="RefSeq" id="XP_022297102.1">
    <property type="nucleotide sequence ID" value="XM_022441394.1"/>
</dbReference>
<dbReference type="Proteomes" id="UP000694844">
    <property type="component" value="Chromosome 8"/>
</dbReference>
<dbReference type="RefSeq" id="XP_022297099.1">
    <property type="nucleotide sequence ID" value="XM_022441391.1"/>
</dbReference>
<proteinExistence type="predicted"/>
<dbReference type="GeneID" id="111106639"/>
<evidence type="ECO:0000313" key="3">
    <source>
        <dbReference type="RefSeq" id="XP_022297091.1"/>
    </source>
</evidence>
<feature type="compositionally biased region" description="Acidic residues" evidence="1">
    <location>
        <begin position="33"/>
        <end position="55"/>
    </location>
</feature>
<evidence type="ECO:0000313" key="9">
    <source>
        <dbReference type="RefSeq" id="XP_022297098.1"/>
    </source>
</evidence>
<sequence length="107" mass="12434">MEKSFEPVKSCPNIENVDEEITVKPGEGHSEKVDEEDEEEEEEQEDQLNTESDLCETEDDMDVDTQILEGKVKKMQEVPKIPRKENTREFPGQMQKKSHKFRVGSLH</sequence>
<dbReference type="RefSeq" id="XP_022297098.1">
    <property type="nucleotide sequence ID" value="XM_022441390.1"/>
</dbReference>
<dbReference type="AlphaFoldDB" id="A0A8B8B1A4"/>
<feature type="region of interest" description="Disordered" evidence="1">
    <location>
        <begin position="80"/>
        <end position="107"/>
    </location>
</feature>
<dbReference type="KEGG" id="cvn:111106639"/>
<evidence type="ECO:0000313" key="10">
    <source>
        <dbReference type="RefSeq" id="XP_022297099.1"/>
    </source>
</evidence>
<evidence type="ECO:0000313" key="13">
    <source>
        <dbReference type="RefSeq" id="XP_022297102.1"/>
    </source>
</evidence>
<organism evidence="2 12">
    <name type="scientific">Crassostrea virginica</name>
    <name type="common">Eastern oyster</name>
    <dbReference type="NCBI Taxonomy" id="6565"/>
    <lineage>
        <taxon>Eukaryota</taxon>
        <taxon>Metazoa</taxon>
        <taxon>Spiralia</taxon>
        <taxon>Lophotrochozoa</taxon>
        <taxon>Mollusca</taxon>
        <taxon>Bivalvia</taxon>
        <taxon>Autobranchia</taxon>
        <taxon>Pteriomorphia</taxon>
        <taxon>Ostreida</taxon>
        <taxon>Ostreoidea</taxon>
        <taxon>Ostreidae</taxon>
        <taxon>Crassostrea</taxon>
    </lineage>
</organism>
<gene>
    <name evidence="3 4 5 6 7 8 9 10 11 12 13" type="primary">LOC111106639</name>
</gene>
<dbReference type="RefSeq" id="XP_022297092.1">
    <property type="nucleotide sequence ID" value="XM_022441384.1"/>
</dbReference>
<dbReference type="RefSeq" id="XP_022297094.1">
    <property type="nucleotide sequence ID" value="XM_022441386.1"/>
</dbReference>